<keyword evidence="6 11" id="KW-0548">Nucleotidyltransferase</keyword>
<dbReference type="SUPFAM" id="SSF55257">
    <property type="entry name" value="RBP11-like subunits of RNA polymerase"/>
    <property type="match status" value="1"/>
</dbReference>
<dbReference type="GO" id="GO:0006351">
    <property type="term" value="P:DNA-templated transcription"/>
    <property type="evidence" value="ECO:0007669"/>
    <property type="project" value="UniProtKB-UniRule"/>
</dbReference>
<dbReference type="EC" id="2.7.7.6" evidence="2 11"/>
<keyword evidence="7 11" id="KW-0804">Transcription</keyword>
<evidence type="ECO:0000256" key="8">
    <source>
        <dbReference type="ARBA" id="ARBA00032524"/>
    </source>
</evidence>
<dbReference type="CDD" id="cd06928">
    <property type="entry name" value="RNAP_alpha_NTD"/>
    <property type="match status" value="1"/>
</dbReference>
<evidence type="ECO:0000256" key="6">
    <source>
        <dbReference type="ARBA" id="ARBA00022695"/>
    </source>
</evidence>
<name>A0A2U8BRR0_9RICK</name>
<evidence type="ECO:0000259" key="12">
    <source>
        <dbReference type="SMART" id="SM00662"/>
    </source>
</evidence>
<dbReference type="Gene3D" id="1.10.150.20">
    <property type="entry name" value="5' to 3' exonuclease, C-terminal subdomain"/>
    <property type="match status" value="1"/>
</dbReference>
<dbReference type="Proteomes" id="UP000244519">
    <property type="component" value="Chromosome"/>
</dbReference>
<dbReference type="InterPro" id="IPR036643">
    <property type="entry name" value="RNApol_insert_sf"/>
</dbReference>
<dbReference type="SUPFAM" id="SSF56553">
    <property type="entry name" value="Insert subdomain of RNA polymerase alpha subunit"/>
    <property type="match status" value="1"/>
</dbReference>
<evidence type="ECO:0000313" key="13">
    <source>
        <dbReference type="EMBL" id="AWD32983.1"/>
    </source>
</evidence>
<dbReference type="EMBL" id="CP025989">
    <property type="protein sequence ID" value="AWD32983.1"/>
    <property type="molecule type" value="Genomic_DNA"/>
</dbReference>
<dbReference type="Pfam" id="PF01193">
    <property type="entry name" value="RNA_pol_L"/>
    <property type="match status" value="1"/>
</dbReference>
<dbReference type="InterPro" id="IPR036603">
    <property type="entry name" value="RBP11-like"/>
</dbReference>
<evidence type="ECO:0000256" key="2">
    <source>
        <dbReference type="ARBA" id="ARBA00012418"/>
    </source>
</evidence>
<evidence type="ECO:0000256" key="10">
    <source>
        <dbReference type="ARBA" id="ARBA00048552"/>
    </source>
</evidence>
<comment type="subunit">
    <text evidence="11">Homodimer. The RNAP catalytic core consists of 2 alpha, 1 beta, 1 beta' and 1 omega subunit. When a sigma factor is associated with the core the holoenzyme is formed, which can initiate transcription.</text>
</comment>
<dbReference type="InterPro" id="IPR011262">
    <property type="entry name" value="DNA-dir_RNA_pol_insert"/>
</dbReference>
<proteinExistence type="inferred from homology"/>
<accession>A0A2U8BRR0</accession>
<dbReference type="GO" id="GO:0003677">
    <property type="term" value="F:DNA binding"/>
    <property type="evidence" value="ECO:0007669"/>
    <property type="project" value="UniProtKB-UniRule"/>
</dbReference>
<dbReference type="Gene3D" id="3.30.1360.10">
    <property type="entry name" value="RNA polymerase, RBP11-like subunit"/>
    <property type="match status" value="1"/>
</dbReference>
<dbReference type="SUPFAM" id="SSF47789">
    <property type="entry name" value="C-terminal domain of RNA polymerase alpha subunit"/>
    <property type="match status" value="1"/>
</dbReference>
<dbReference type="SMART" id="SM00662">
    <property type="entry name" value="RPOLD"/>
    <property type="match status" value="1"/>
</dbReference>
<dbReference type="GO" id="GO:0046983">
    <property type="term" value="F:protein dimerization activity"/>
    <property type="evidence" value="ECO:0007669"/>
    <property type="project" value="InterPro"/>
</dbReference>
<evidence type="ECO:0000256" key="11">
    <source>
        <dbReference type="HAMAP-Rule" id="MF_00059"/>
    </source>
</evidence>
<evidence type="ECO:0000313" key="14">
    <source>
        <dbReference type="Proteomes" id="UP000244519"/>
    </source>
</evidence>
<comment type="similarity">
    <text evidence="1 11">Belongs to the RNA polymerase alpha chain family.</text>
</comment>
<dbReference type="InterPro" id="IPR011263">
    <property type="entry name" value="DNA-dir_RNA_pol_RpoA/D/Rpb3"/>
</dbReference>
<dbReference type="GO" id="GO:0003899">
    <property type="term" value="F:DNA-directed RNA polymerase activity"/>
    <property type="evidence" value="ECO:0007669"/>
    <property type="project" value="UniProtKB-UniRule"/>
</dbReference>
<organism evidence="13 14">
    <name type="scientific">Candidatus Fokinia solitaria</name>
    <dbReference type="NCBI Taxonomy" id="1802984"/>
    <lineage>
        <taxon>Bacteria</taxon>
        <taxon>Pseudomonadati</taxon>
        <taxon>Pseudomonadota</taxon>
        <taxon>Alphaproteobacteria</taxon>
        <taxon>Rickettsiales</taxon>
        <taxon>Candidatus Midichloriaceae</taxon>
        <taxon>Candidatus Fokinia</taxon>
    </lineage>
</organism>
<evidence type="ECO:0000256" key="7">
    <source>
        <dbReference type="ARBA" id="ARBA00023163"/>
    </source>
</evidence>
<dbReference type="InterPro" id="IPR011260">
    <property type="entry name" value="RNAP_asu_C"/>
</dbReference>
<dbReference type="NCBIfam" id="TIGR02027">
    <property type="entry name" value="rpoA"/>
    <property type="match status" value="1"/>
</dbReference>
<dbReference type="Pfam" id="PF01000">
    <property type="entry name" value="RNA_pol_A_bac"/>
    <property type="match status" value="1"/>
</dbReference>
<feature type="region of interest" description="Alpha N-terminal domain (alpha-NTD)" evidence="11">
    <location>
        <begin position="1"/>
        <end position="237"/>
    </location>
</feature>
<gene>
    <name evidence="11" type="primary">rpoA</name>
    <name evidence="13" type="ORF">Fsol_00178</name>
</gene>
<dbReference type="NCBIfam" id="NF003513">
    <property type="entry name" value="PRK05182.1-2"/>
    <property type="match status" value="1"/>
</dbReference>
<keyword evidence="5 11" id="KW-0808">Transferase</keyword>
<sequence>MQEISKSLTRNWKSFPDAVCTCTYMHQGTSIFQISPLRKGFGITIGNALRRVLMSSIWGSAMICLRIEGLEHEFSQIHGMREDTVDFIHNLRQLSFIVKDGGTHKCSLKISRGGDVTARDVSTPDDVVIVNQDAHLCTLAPTFNGVLEVDFVIKGGYGYSTSDENRALHPDLFQDTPIYCDSSFSPVRNCFFEIEEEILHDTLKITLETNLSIAADIALGVAARILQHNFAPIINFEESKSEESVSKTTATQTFDKKLFTLVSNLQLSVRSHNCLSHANIKYIGDLVIRREADLLKMTNFGKKSLSEIKGVLRHLGLDLCMTISGWPPENVDAIAKSASSDNNIDLSIL</sequence>
<reference evidence="13 14" key="1">
    <citation type="journal article" date="2018" name="Genome Biol. Evol.">
        <title>The Genome Sequence of "Candidatus Fokinia solitaria": Insights on Reductive Evolution in Rickettsiales.</title>
        <authorList>
            <person name="Floriano A.M."/>
            <person name="Castelli M."/>
            <person name="Krenek S."/>
            <person name="Berendonk T.U."/>
            <person name="Bazzocchi C."/>
            <person name="Petroni G."/>
            <person name="Sassera D."/>
        </authorList>
    </citation>
    <scope>NUCLEOTIDE SEQUENCE [LARGE SCALE GENOMIC DNA]</scope>
    <source>
        <strain evidence="13">Rio ETE_ALG 3VII</strain>
    </source>
</reference>
<evidence type="ECO:0000256" key="9">
    <source>
        <dbReference type="ARBA" id="ARBA00033070"/>
    </source>
</evidence>
<dbReference type="KEGG" id="fso:Fsol_00178"/>
<evidence type="ECO:0000256" key="5">
    <source>
        <dbReference type="ARBA" id="ARBA00022679"/>
    </source>
</evidence>
<keyword evidence="4 11" id="KW-0240">DNA-directed RNA polymerase</keyword>
<comment type="catalytic activity">
    <reaction evidence="10 11">
        <text>RNA(n) + a ribonucleoside 5'-triphosphate = RNA(n+1) + diphosphate</text>
        <dbReference type="Rhea" id="RHEA:21248"/>
        <dbReference type="Rhea" id="RHEA-COMP:14527"/>
        <dbReference type="Rhea" id="RHEA-COMP:17342"/>
        <dbReference type="ChEBI" id="CHEBI:33019"/>
        <dbReference type="ChEBI" id="CHEBI:61557"/>
        <dbReference type="ChEBI" id="CHEBI:140395"/>
        <dbReference type="EC" id="2.7.7.6"/>
    </reaction>
</comment>
<evidence type="ECO:0000256" key="1">
    <source>
        <dbReference type="ARBA" id="ARBA00007123"/>
    </source>
</evidence>
<feature type="region of interest" description="Alpha C-terminal domain (alpha-CTD)" evidence="11">
    <location>
        <begin position="254"/>
        <end position="349"/>
    </location>
</feature>
<comment type="domain">
    <text evidence="11">The N-terminal domain is essential for RNAP assembly and basal transcription, whereas the C-terminal domain is involved in interaction with transcriptional regulators and with upstream promoter elements.</text>
</comment>
<comment type="function">
    <text evidence="11">DNA-dependent RNA polymerase catalyzes the transcription of DNA into RNA using the four ribonucleoside triphosphates as substrates.</text>
</comment>
<dbReference type="GO" id="GO:0005737">
    <property type="term" value="C:cytoplasm"/>
    <property type="evidence" value="ECO:0007669"/>
    <property type="project" value="UniProtKB-ARBA"/>
</dbReference>
<dbReference type="HAMAP" id="MF_00059">
    <property type="entry name" value="RNApol_bact_RpoA"/>
    <property type="match status" value="1"/>
</dbReference>
<evidence type="ECO:0000256" key="3">
    <source>
        <dbReference type="ARBA" id="ARBA00015972"/>
    </source>
</evidence>
<evidence type="ECO:0000256" key="4">
    <source>
        <dbReference type="ARBA" id="ARBA00022478"/>
    </source>
</evidence>
<feature type="domain" description="DNA-directed RNA polymerase RpoA/D/Rpb3-type" evidence="12">
    <location>
        <begin position="29"/>
        <end position="236"/>
    </location>
</feature>
<dbReference type="AlphaFoldDB" id="A0A2U8BRR0"/>
<dbReference type="GO" id="GO:0000428">
    <property type="term" value="C:DNA-directed RNA polymerase complex"/>
    <property type="evidence" value="ECO:0007669"/>
    <property type="project" value="UniProtKB-KW"/>
</dbReference>
<protein>
    <recommendedName>
        <fullName evidence="3 11">DNA-directed RNA polymerase subunit alpha</fullName>
        <shortName evidence="11">RNAP subunit alpha</shortName>
        <ecNumber evidence="2 11">2.7.7.6</ecNumber>
    </recommendedName>
    <alternativeName>
        <fullName evidence="9 11">RNA polymerase subunit alpha</fullName>
    </alternativeName>
    <alternativeName>
        <fullName evidence="8 11">Transcriptase subunit alpha</fullName>
    </alternativeName>
</protein>
<dbReference type="Gene3D" id="2.170.120.12">
    <property type="entry name" value="DNA-directed RNA polymerase, insert domain"/>
    <property type="match status" value="1"/>
</dbReference>
<dbReference type="Pfam" id="PF03118">
    <property type="entry name" value="RNA_pol_A_CTD"/>
    <property type="match status" value="1"/>
</dbReference>
<keyword evidence="14" id="KW-1185">Reference proteome</keyword>
<dbReference type="InterPro" id="IPR011773">
    <property type="entry name" value="DNA-dir_RpoA"/>
</dbReference>